<evidence type="ECO:0000256" key="14">
    <source>
        <dbReference type="ARBA" id="ARBA00023316"/>
    </source>
</evidence>
<comment type="caution">
    <text evidence="20">The sequence shown here is derived from an EMBL/GenBank/DDBJ whole genome shotgun (WGS) entry which is preliminary data.</text>
</comment>
<protein>
    <recommendedName>
        <fullName evidence="18">Bifunctional protein GlmU</fullName>
    </recommendedName>
    <domain>
        <recommendedName>
            <fullName evidence="18">UDP-N-acetylglucosamine pyrophosphorylase</fullName>
            <ecNumber evidence="18">2.7.7.23</ecNumber>
        </recommendedName>
        <alternativeName>
            <fullName evidence="18">N-acetylglucosamine-1-phosphate uridyltransferase</fullName>
        </alternativeName>
    </domain>
    <domain>
        <recommendedName>
            <fullName evidence="18">Glucosamine-1-phosphate N-acetyltransferase</fullName>
            <ecNumber evidence="18">2.3.1.157</ecNumber>
        </recommendedName>
    </domain>
</protein>
<keyword evidence="13 18" id="KW-0012">Acyltransferase</keyword>
<dbReference type="EC" id="2.3.1.157" evidence="18"/>
<dbReference type="EC" id="2.7.7.23" evidence="18"/>
<dbReference type="InterPro" id="IPR029044">
    <property type="entry name" value="Nucleotide-diphossugar_trans"/>
</dbReference>
<organism evidence="20 21">
    <name type="scientific">Candidatus Muproteobacteria bacterium RBG_16_65_31</name>
    <dbReference type="NCBI Taxonomy" id="1817759"/>
    <lineage>
        <taxon>Bacteria</taxon>
        <taxon>Pseudomonadati</taxon>
        <taxon>Pseudomonadota</taxon>
        <taxon>Candidatus Muproteobacteria</taxon>
    </lineage>
</organism>
<dbReference type="Pfam" id="PF00132">
    <property type="entry name" value="Hexapep"/>
    <property type="match status" value="2"/>
</dbReference>
<feature type="binding site" evidence="18">
    <location>
        <position position="423"/>
    </location>
    <ligand>
        <name>acetyl-CoA</name>
        <dbReference type="ChEBI" id="CHEBI:57288"/>
    </ligand>
</feature>
<feature type="binding site" evidence="18">
    <location>
        <position position="351"/>
    </location>
    <ligand>
        <name>UDP-N-acetyl-alpha-D-glucosamine</name>
        <dbReference type="ChEBI" id="CHEBI:57705"/>
    </ligand>
</feature>
<feature type="domain" description="MobA-like NTP transferase" evidence="19">
    <location>
        <begin position="8"/>
        <end position="171"/>
    </location>
</feature>
<dbReference type="GO" id="GO:0006048">
    <property type="term" value="P:UDP-N-acetylglucosamine biosynthetic process"/>
    <property type="evidence" value="ECO:0007669"/>
    <property type="project" value="UniProtKB-UniPathway"/>
</dbReference>
<evidence type="ECO:0000256" key="12">
    <source>
        <dbReference type="ARBA" id="ARBA00023268"/>
    </source>
</evidence>
<dbReference type="Proteomes" id="UP000179344">
    <property type="component" value="Unassembled WGS sequence"/>
</dbReference>
<name>A0A1F6TCS4_9PROT</name>
<feature type="binding site" evidence="18">
    <location>
        <position position="139"/>
    </location>
    <ligand>
        <name>UDP-N-acetyl-alpha-D-glucosamine</name>
        <dbReference type="ChEBI" id="CHEBI:57705"/>
    </ligand>
</feature>
<feature type="active site" description="Proton acceptor" evidence="18">
    <location>
        <position position="363"/>
    </location>
</feature>
<feature type="binding site" evidence="18">
    <location>
        <position position="24"/>
    </location>
    <ligand>
        <name>UDP-N-acetyl-alpha-D-glucosamine</name>
        <dbReference type="ChEBI" id="CHEBI:57705"/>
    </ligand>
</feature>
<feature type="binding site" evidence="18">
    <location>
        <position position="380"/>
    </location>
    <ligand>
        <name>acetyl-CoA</name>
        <dbReference type="ChEBI" id="CHEBI:57288"/>
    </ligand>
</feature>
<feature type="binding site" evidence="18">
    <location>
        <position position="169"/>
    </location>
    <ligand>
        <name>UDP-N-acetyl-alpha-D-glucosamine</name>
        <dbReference type="ChEBI" id="CHEBI:57705"/>
    </ligand>
</feature>
<keyword evidence="11 18" id="KW-0573">Peptidoglycan synthesis</keyword>
<comment type="pathway">
    <text evidence="18">Nucleotide-sugar biosynthesis; UDP-N-acetyl-alpha-D-glucosamine biosynthesis; N-acetyl-alpha-D-glucosamine 1-phosphate from alpha-D-glucosamine 6-phosphate (route II): step 2/2.</text>
</comment>
<dbReference type="GO" id="GO:0000287">
    <property type="term" value="F:magnesium ion binding"/>
    <property type="evidence" value="ECO:0007669"/>
    <property type="project" value="UniProtKB-UniRule"/>
</dbReference>
<dbReference type="CDD" id="cd02540">
    <property type="entry name" value="GT2_GlmU_N_bac"/>
    <property type="match status" value="1"/>
</dbReference>
<feature type="region of interest" description="N-acetyltransferase" evidence="18">
    <location>
        <begin position="251"/>
        <end position="458"/>
    </location>
</feature>
<dbReference type="PANTHER" id="PTHR43584">
    <property type="entry name" value="NUCLEOTIDYL TRANSFERASE"/>
    <property type="match status" value="1"/>
</dbReference>
<evidence type="ECO:0000256" key="11">
    <source>
        <dbReference type="ARBA" id="ARBA00022984"/>
    </source>
</evidence>
<dbReference type="GO" id="GO:0009245">
    <property type="term" value="P:lipid A biosynthetic process"/>
    <property type="evidence" value="ECO:0007669"/>
    <property type="project" value="UniProtKB-UniRule"/>
</dbReference>
<keyword evidence="14 18" id="KW-0961">Cell wall biogenesis/degradation</keyword>
<evidence type="ECO:0000313" key="21">
    <source>
        <dbReference type="Proteomes" id="UP000179344"/>
    </source>
</evidence>
<feature type="binding site" evidence="18">
    <location>
        <position position="366"/>
    </location>
    <ligand>
        <name>UDP-N-acetyl-alpha-D-glucosamine</name>
        <dbReference type="ChEBI" id="CHEBI:57705"/>
    </ligand>
</feature>
<dbReference type="GO" id="GO:0016020">
    <property type="term" value="C:membrane"/>
    <property type="evidence" value="ECO:0007669"/>
    <property type="project" value="GOC"/>
</dbReference>
<dbReference type="GO" id="GO:0005737">
    <property type="term" value="C:cytoplasm"/>
    <property type="evidence" value="ECO:0007669"/>
    <property type="project" value="UniProtKB-SubCell"/>
</dbReference>
<dbReference type="GO" id="GO:0003977">
    <property type="term" value="F:UDP-N-acetylglucosamine diphosphorylase activity"/>
    <property type="evidence" value="ECO:0007669"/>
    <property type="project" value="UniProtKB-UniRule"/>
</dbReference>
<comment type="similarity">
    <text evidence="3 18">In the N-terminal section; belongs to the N-acetylglucosamine-1-phosphate uridyltransferase family.</text>
</comment>
<comment type="catalytic activity">
    <reaction evidence="16 18">
        <text>N-acetyl-alpha-D-glucosamine 1-phosphate + UTP + H(+) = UDP-N-acetyl-alpha-D-glucosamine + diphosphate</text>
        <dbReference type="Rhea" id="RHEA:13509"/>
        <dbReference type="ChEBI" id="CHEBI:15378"/>
        <dbReference type="ChEBI" id="CHEBI:33019"/>
        <dbReference type="ChEBI" id="CHEBI:46398"/>
        <dbReference type="ChEBI" id="CHEBI:57705"/>
        <dbReference type="ChEBI" id="CHEBI:57776"/>
        <dbReference type="EC" id="2.7.7.23"/>
    </reaction>
</comment>
<feature type="region of interest" description="Linker" evidence="18">
    <location>
        <begin position="230"/>
        <end position="250"/>
    </location>
</feature>
<evidence type="ECO:0000256" key="1">
    <source>
        <dbReference type="ARBA" id="ARBA00004496"/>
    </source>
</evidence>
<dbReference type="AlphaFoldDB" id="A0A1F6TCS4"/>
<feature type="binding site" evidence="18">
    <location>
        <position position="377"/>
    </location>
    <ligand>
        <name>UDP-N-acetyl-alpha-D-glucosamine</name>
        <dbReference type="ChEBI" id="CHEBI:57705"/>
    </ligand>
</feature>
<keyword evidence="10 18" id="KW-0133">Cell shape</keyword>
<dbReference type="UniPathway" id="UPA00973"/>
<feature type="binding site" evidence="18">
    <location>
        <position position="405"/>
    </location>
    <ligand>
        <name>acetyl-CoA</name>
        <dbReference type="ChEBI" id="CHEBI:57288"/>
    </ligand>
</feature>
<feature type="binding site" evidence="18">
    <location>
        <position position="154"/>
    </location>
    <ligand>
        <name>UDP-N-acetyl-alpha-D-glucosamine</name>
        <dbReference type="ChEBI" id="CHEBI:57705"/>
    </ligand>
</feature>
<evidence type="ECO:0000256" key="13">
    <source>
        <dbReference type="ARBA" id="ARBA00023315"/>
    </source>
</evidence>
<keyword evidence="5 18" id="KW-0808">Transferase</keyword>
<evidence type="ECO:0000256" key="6">
    <source>
        <dbReference type="ARBA" id="ARBA00022695"/>
    </source>
</evidence>
<gene>
    <name evidence="18" type="primary">glmU</name>
    <name evidence="20" type="ORF">A2V92_06535</name>
</gene>
<feature type="binding site" evidence="18">
    <location>
        <begin position="386"/>
        <end position="387"/>
    </location>
    <ligand>
        <name>acetyl-CoA</name>
        <dbReference type="ChEBI" id="CHEBI:57288"/>
    </ligand>
</feature>
<feature type="binding site" evidence="18">
    <location>
        <position position="333"/>
    </location>
    <ligand>
        <name>UDP-N-acetyl-alpha-D-glucosamine</name>
        <dbReference type="ChEBI" id="CHEBI:57705"/>
    </ligand>
</feature>
<dbReference type="Gene3D" id="2.160.10.10">
    <property type="entry name" value="Hexapeptide repeat proteins"/>
    <property type="match status" value="1"/>
</dbReference>
<dbReference type="InterPro" id="IPR001451">
    <property type="entry name" value="Hexapep"/>
</dbReference>
<evidence type="ECO:0000256" key="10">
    <source>
        <dbReference type="ARBA" id="ARBA00022960"/>
    </source>
</evidence>
<evidence type="ECO:0000259" key="19">
    <source>
        <dbReference type="Pfam" id="PF12804"/>
    </source>
</evidence>
<reference evidence="20 21" key="1">
    <citation type="journal article" date="2016" name="Nat. Commun.">
        <title>Thousands of microbial genomes shed light on interconnected biogeochemical processes in an aquifer system.</title>
        <authorList>
            <person name="Anantharaman K."/>
            <person name="Brown C.T."/>
            <person name="Hug L.A."/>
            <person name="Sharon I."/>
            <person name="Castelle C.J."/>
            <person name="Probst A.J."/>
            <person name="Thomas B.C."/>
            <person name="Singh A."/>
            <person name="Wilkins M.J."/>
            <person name="Karaoz U."/>
            <person name="Brodie E.L."/>
            <person name="Williams K.H."/>
            <person name="Hubbard S.S."/>
            <person name="Banfield J.F."/>
        </authorList>
    </citation>
    <scope>NUCLEOTIDE SEQUENCE [LARGE SCALE GENOMIC DNA]</scope>
</reference>
<dbReference type="GO" id="GO:0019134">
    <property type="term" value="F:glucosamine-1-phosphate N-acetyltransferase activity"/>
    <property type="evidence" value="ECO:0007669"/>
    <property type="project" value="UniProtKB-UniRule"/>
</dbReference>
<comment type="subcellular location">
    <subcellularLocation>
        <location evidence="1 18">Cytoplasm</location>
    </subcellularLocation>
</comment>
<dbReference type="InterPro" id="IPR005882">
    <property type="entry name" value="Bifunctional_GlmU"/>
</dbReference>
<dbReference type="GO" id="GO:0009252">
    <property type="term" value="P:peptidoglycan biosynthetic process"/>
    <property type="evidence" value="ECO:0007669"/>
    <property type="project" value="UniProtKB-UniRule"/>
</dbReference>
<comment type="subunit">
    <text evidence="18">Homotrimer.</text>
</comment>
<accession>A0A1F6TCS4</accession>
<evidence type="ECO:0000256" key="16">
    <source>
        <dbReference type="ARBA" id="ARBA00048493"/>
    </source>
</evidence>
<keyword evidence="9 18" id="KW-0460">Magnesium</keyword>
<evidence type="ECO:0000256" key="9">
    <source>
        <dbReference type="ARBA" id="ARBA00022842"/>
    </source>
</evidence>
<sequence length="458" mass="48565">MRAPLEILILAAGRGKRMHSDIPKVLHALAGRPLLEHVVETARRLEPRAIRVIYGHGGEQVPRALPRLEVDWVLQAEQKGTGHAVRLALPRVAPDAMVLVLYGDVPLIHAETLRRLVAAADADGLALLTAEPDDPEGYGRIVRDGRGAVRAIVEHQDADPGQRAIREINTGILAAPAAALGSWLARLTSANAQGEYYLTDIVAMAAAEGVTIATAQPRAIWEIMGVNSKAQLAELERSAQRNRARELLERGVTLLDPERLDVRGTLATGSDVVIDVNVVFEGAVELGDRVRIGPNNVIRDCKIGAGTVIEPNCVIENAAIGADCRIGPFARIRPESVIAAGAHIGNFVEIKKSEVGAGSKINHLSYVGDTSVGRDVNIGAGTITCNYDGARKHKTVIGDRAFIGSNTALVAPLTVGADATIGAGSVIAKDAPAGELTLGRAEQKTVKGWKRPVKKSDK</sequence>
<dbReference type="Gene3D" id="3.90.550.10">
    <property type="entry name" value="Spore Coat Polysaccharide Biosynthesis Protein SpsA, Chain A"/>
    <property type="match status" value="1"/>
</dbReference>
<evidence type="ECO:0000256" key="7">
    <source>
        <dbReference type="ARBA" id="ARBA00022723"/>
    </source>
</evidence>
<dbReference type="EMBL" id="MFST01000137">
    <property type="protein sequence ID" value="OGI42869.1"/>
    <property type="molecule type" value="Genomic_DNA"/>
</dbReference>
<evidence type="ECO:0000256" key="15">
    <source>
        <dbReference type="ARBA" id="ARBA00048247"/>
    </source>
</evidence>
<dbReference type="GO" id="GO:0000902">
    <property type="term" value="P:cell morphogenesis"/>
    <property type="evidence" value="ECO:0007669"/>
    <property type="project" value="UniProtKB-UniRule"/>
</dbReference>
<evidence type="ECO:0000256" key="3">
    <source>
        <dbReference type="ARBA" id="ARBA00007947"/>
    </source>
</evidence>
<keyword evidence="6 18" id="KW-0548">Nucleotidyltransferase</keyword>
<keyword evidence="7 18" id="KW-0479">Metal-binding</keyword>
<feature type="binding site" evidence="18">
    <location>
        <position position="440"/>
    </location>
    <ligand>
        <name>acetyl-CoA</name>
        <dbReference type="ChEBI" id="CHEBI:57288"/>
    </ligand>
</feature>
<dbReference type="InterPro" id="IPR025877">
    <property type="entry name" value="MobA-like_NTP_Trfase"/>
</dbReference>
<feature type="binding site" evidence="18">
    <location>
        <begin position="102"/>
        <end position="104"/>
    </location>
    <ligand>
        <name>UDP-N-acetyl-alpha-D-glucosamine</name>
        <dbReference type="ChEBI" id="CHEBI:57705"/>
    </ligand>
</feature>
<proteinExistence type="inferred from homology"/>
<keyword evidence="8 18" id="KW-0677">Repeat</keyword>
<comment type="catalytic activity">
    <reaction evidence="15 18">
        <text>alpha-D-glucosamine 1-phosphate + acetyl-CoA = N-acetyl-alpha-D-glucosamine 1-phosphate + CoA + H(+)</text>
        <dbReference type="Rhea" id="RHEA:13725"/>
        <dbReference type="ChEBI" id="CHEBI:15378"/>
        <dbReference type="ChEBI" id="CHEBI:57287"/>
        <dbReference type="ChEBI" id="CHEBI:57288"/>
        <dbReference type="ChEBI" id="CHEBI:57776"/>
        <dbReference type="ChEBI" id="CHEBI:58516"/>
        <dbReference type="EC" id="2.3.1.157"/>
    </reaction>
</comment>
<dbReference type="InterPro" id="IPR050065">
    <property type="entry name" value="GlmU-like"/>
</dbReference>
<feature type="binding site" evidence="18">
    <location>
        <begin position="80"/>
        <end position="81"/>
    </location>
    <ligand>
        <name>UDP-N-acetyl-alpha-D-glucosamine</name>
        <dbReference type="ChEBI" id="CHEBI:57705"/>
    </ligand>
</feature>
<evidence type="ECO:0000313" key="20">
    <source>
        <dbReference type="EMBL" id="OGI42869.1"/>
    </source>
</evidence>
<comment type="cofactor">
    <cofactor evidence="18">
        <name>Mg(2+)</name>
        <dbReference type="ChEBI" id="CHEBI:18420"/>
    </cofactor>
    <text evidence="18">Binds 1 Mg(2+) ion per subunit.</text>
</comment>
<feature type="binding site" evidence="18">
    <location>
        <begin position="10"/>
        <end position="13"/>
    </location>
    <ligand>
        <name>UDP-N-acetyl-alpha-D-glucosamine</name>
        <dbReference type="ChEBI" id="CHEBI:57705"/>
    </ligand>
</feature>
<comment type="function">
    <text evidence="17 18">Catalyzes the last two sequential reactions in the de novo biosynthetic pathway for UDP-N-acetylglucosamine (UDP-GlcNAc). The C-terminal domain catalyzes the transfer of acetyl group from acetyl coenzyme A to glucosamine-1-phosphate (GlcN-1-P) to produce N-acetylglucosamine-1-phosphate (GlcNAc-1-P), which is converted into UDP-GlcNAc by the transfer of uridine 5-monophosphate (from uridine 5-triphosphate), a reaction catalyzed by the N-terminal domain.</text>
</comment>
<feature type="binding site" evidence="18">
    <location>
        <position position="227"/>
    </location>
    <ligand>
        <name>UDP-N-acetyl-alpha-D-glucosamine</name>
        <dbReference type="ChEBI" id="CHEBI:57705"/>
    </ligand>
</feature>
<evidence type="ECO:0000256" key="8">
    <source>
        <dbReference type="ARBA" id="ARBA00022737"/>
    </source>
</evidence>
<keyword evidence="4 18" id="KW-0963">Cytoplasm</keyword>
<feature type="region of interest" description="Pyrophosphorylase" evidence="18">
    <location>
        <begin position="1"/>
        <end position="229"/>
    </location>
</feature>
<feature type="binding site" evidence="18">
    <location>
        <position position="227"/>
    </location>
    <ligand>
        <name>Mg(2+)</name>
        <dbReference type="ChEBI" id="CHEBI:18420"/>
    </ligand>
</feature>
<dbReference type="UniPathway" id="UPA00113">
    <property type="reaction ID" value="UER00532"/>
</dbReference>
<feature type="binding site" evidence="18">
    <location>
        <position position="104"/>
    </location>
    <ligand>
        <name>Mg(2+)</name>
        <dbReference type="ChEBI" id="CHEBI:18420"/>
    </ligand>
</feature>
<dbReference type="Pfam" id="PF12804">
    <property type="entry name" value="NTP_transf_3"/>
    <property type="match status" value="1"/>
</dbReference>
<evidence type="ECO:0000256" key="2">
    <source>
        <dbReference type="ARBA" id="ARBA00007707"/>
    </source>
</evidence>
<dbReference type="SUPFAM" id="SSF53448">
    <property type="entry name" value="Nucleotide-diphospho-sugar transferases"/>
    <property type="match status" value="1"/>
</dbReference>
<dbReference type="InterPro" id="IPR011004">
    <property type="entry name" value="Trimer_LpxA-like_sf"/>
</dbReference>
<dbReference type="GO" id="GO:0071555">
    <property type="term" value="P:cell wall organization"/>
    <property type="evidence" value="ECO:0007669"/>
    <property type="project" value="UniProtKB-KW"/>
</dbReference>
<comment type="pathway">
    <text evidence="18">Bacterial outer membrane biogenesis; LPS lipid A biosynthesis.</text>
</comment>
<evidence type="ECO:0000256" key="17">
    <source>
        <dbReference type="ARBA" id="ARBA00049628"/>
    </source>
</evidence>
<evidence type="ECO:0000256" key="18">
    <source>
        <dbReference type="HAMAP-Rule" id="MF_01631"/>
    </source>
</evidence>
<dbReference type="GO" id="GO:0008360">
    <property type="term" value="P:regulation of cell shape"/>
    <property type="evidence" value="ECO:0007669"/>
    <property type="project" value="UniProtKB-KW"/>
</dbReference>
<dbReference type="CDD" id="cd03353">
    <property type="entry name" value="LbH_GlmU_C"/>
    <property type="match status" value="1"/>
</dbReference>
<comment type="pathway">
    <text evidence="18">Nucleotide-sugar biosynthesis; UDP-N-acetyl-alpha-D-glucosamine biosynthesis; UDP-N-acetyl-alpha-D-glucosamine from N-acetyl-alpha-D-glucosamine 1-phosphate: step 1/1.</text>
</comment>
<feature type="binding site" evidence="18">
    <location>
        <position position="75"/>
    </location>
    <ligand>
        <name>UDP-N-acetyl-alpha-D-glucosamine</name>
        <dbReference type="ChEBI" id="CHEBI:57705"/>
    </ligand>
</feature>
<dbReference type="SUPFAM" id="SSF51161">
    <property type="entry name" value="Trimeric LpxA-like enzymes"/>
    <property type="match status" value="1"/>
</dbReference>
<evidence type="ECO:0000256" key="4">
    <source>
        <dbReference type="ARBA" id="ARBA00022490"/>
    </source>
</evidence>
<evidence type="ECO:0000256" key="5">
    <source>
        <dbReference type="ARBA" id="ARBA00022679"/>
    </source>
</evidence>
<keyword evidence="12 18" id="KW-0511">Multifunctional enzyme</keyword>
<dbReference type="PANTHER" id="PTHR43584:SF3">
    <property type="entry name" value="BIFUNCTIONAL PROTEIN GLMU"/>
    <property type="match status" value="1"/>
</dbReference>
<dbReference type="NCBIfam" id="TIGR01173">
    <property type="entry name" value="glmU"/>
    <property type="match status" value="1"/>
</dbReference>
<dbReference type="HAMAP" id="MF_01631">
    <property type="entry name" value="GlmU"/>
    <property type="match status" value="1"/>
</dbReference>
<comment type="similarity">
    <text evidence="2 18">In the C-terminal section; belongs to the transferase hexapeptide repeat family.</text>
</comment>
<dbReference type="InterPro" id="IPR038009">
    <property type="entry name" value="GlmU_C_LbH"/>
</dbReference>